<reference evidence="1" key="1">
    <citation type="submission" date="2016-10" db="EMBL/GenBank/DDBJ databases">
        <title>Sequence of Gallionella enrichment culture.</title>
        <authorList>
            <person name="Poehlein A."/>
            <person name="Muehling M."/>
            <person name="Daniel R."/>
        </authorList>
    </citation>
    <scope>NUCLEOTIDE SEQUENCE</scope>
</reference>
<dbReference type="EMBL" id="MLJW01000931">
    <property type="protein sequence ID" value="OIQ81384.1"/>
    <property type="molecule type" value="Genomic_DNA"/>
</dbReference>
<gene>
    <name evidence="1" type="ORF">GALL_368490</name>
</gene>
<protein>
    <recommendedName>
        <fullName evidence="2">Fe2OG dioxygenase domain-containing protein</fullName>
    </recommendedName>
</protein>
<proteinExistence type="predicted"/>
<accession>A0A1J5QD84</accession>
<organism evidence="1">
    <name type="scientific">mine drainage metagenome</name>
    <dbReference type="NCBI Taxonomy" id="410659"/>
    <lineage>
        <taxon>unclassified sequences</taxon>
        <taxon>metagenomes</taxon>
        <taxon>ecological metagenomes</taxon>
    </lineage>
</organism>
<name>A0A1J5QD84_9ZZZZ</name>
<evidence type="ECO:0000313" key="1">
    <source>
        <dbReference type="EMBL" id="OIQ81384.1"/>
    </source>
</evidence>
<comment type="caution">
    <text evidence="1">The sequence shown here is derived from an EMBL/GenBank/DDBJ whole genome shotgun (WGS) entry which is preliminary data.</text>
</comment>
<dbReference type="Gene3D" id="2.60.120.620">
    <property type="entry name" value="q2cbj1_9rhob like domain"/>
    <property type="match status" value="1"/>
</dbReference>
<sequence>MSDLQTRLDEFARSLTESELHNYKTVLAFASGALLKASMADTQAALMLTMGQLAASRKRPESAKFGIAWQGLPGFLTDGVLEELREESRLGRPRAKRIEDHKVVPGGAAAQRLGQSADFLDLVKAQAGAAVSTERSSYLYYDEPGMGIDPHIDNPEFALNAILMLEHVHEAVPSALVFYEGTQSKRVHLAPGELILFFADSVIHARERMKEREFVAIVAFGFQPI</sequence>
<dbReference type="AlphaFoldDB" id="A0A1J5QD84"/>
<evidence type="ECO:0008006" key="2">
    <source>
        <dbReference type="Google" id="ProtNLM"/>
    </source>
</evidence>